<dbReference type="Gene3D" id="3.40.50.1820">
    <property type="entry name" value="alpha/beta hydrolase"/>
    <property type="match status" value="1"/>
</dbReference>
<evidence type="ECO:0000256" key="1">
    <source>
        <dbReference type="ARBA" id="ARBA00022801"/>
    </source>
</evidence>
<feature type="domain" description="BD-FAE-like" evidence="2">
    <location>
        <begin position="31"/>
        <end position="265"/>
    </location>
</feature>
<sequence length="305" mass="33099">MASSNDTPSTFTIRDLIYYHPRSGLDPLHKLDLYLPQATTTPPPLVVFVHGGVWRSGDKSQHAQLGQTLSAKYGLAVACINYRLSTLEKAVPDAPAGTPLASRCYHPTHVLDTARAVAFLMTHGHLLGFDPKRIVLSGHSAGAHLISLLALQPDLYLNPALDETYQFDHYYQCIRGVLGAAGLYHLPLFIETYPPYVEFMRQAFGTADPAVLSQASPQLVKPSASVSSVATSSTTTRTRLPWCIAHSVGDALVDLPQSAGFADHLARCGYPESRKFDLTGGHDDMLTTPDFLATVADFTQRVAVL</sequence>
<evidence type="ECO:0000313" key="4">
    <source>
        <dbReference type="Proteomes" id="UP000268162"/>
    </source>
</evidence>
<keyword evidence="4" id="KW-1185">Reference proteome</keyword>
<proteinExistence type="predicted"/>
<keyword evidence="1 3" id="KW-0378">Hydrolase</keyword>
<dbReference type="Proteomes" id="UP000268162">
    <property type="component" value="Unassembled WGS sequence"/>
</dbReference>
<accession>A0A4P9ZYN1</accession>
<protein>
    <submittedName>
        <fullName evidence="3">Alpha/Beta hydrolase protein</fullName>
    </submittedName>
</protein>
<dbReference type="PANTHER" id="PTHR48081">
    <property type="entry name" value="AB HYDROLASE SUPERFAMILY PROTEIN C4A8.06C"/>
    <property type="match status" value="1"/>
</dbReference>
<dbReference type="InterPro" id="IPR049492">
    <property type="entry name" value="BD-FAE-like_dom"/>
</dbReference>
<evidence type="ECO:0000259" key="2">
    <source>
        <dbReference type="Pfam" id="PF20434"/>
    </source>
</evidence>
<dbReference type="PANTHER" id="PTHR48081:SF33">
    <property type="entry name" value="KYNURENINE FORMAMIDASE"/>
    <property type="match status" value="1"/>
</dbReference>
<dbReference type="GO" id="GO:0016787">
    <property type="term" value="F:hydrolase activity"/>
    <property type="evidence" value="ECO:0007669"/>
    <property type="project" value="UniProtKB-KW"/>
</dbReference>
<dbReference type="SUPFAM" id="SSF53474">
    <property type="entry name" value="alpha/beta-Hydrolases"/>
    <property type="match status" value="1"/>
</dbReference>
<gene>
    <name evidence="3" type="ORF">BJ085DRAFT_17937</name>
</gene>
<reference evidence="4" key="1">
    <citation type="journal article" date="2018" name="Nat. Microbiol.">
        <title>Leveraging single-cell genomics to expand the fungal tree of life.</title>
        <authorList>
            <person name="Ahrendt S.R."/>
            <person name="Quandt C.A."/>
            <person name="Ciobanu D."/>
            <person name="Clum A."/>
            <person name="Salamov A."/>
            <person name="Andreopoulos B."/>
            <person name="Cheng J.F."/>
            <person name="Woyke T."/>
            <person name="Pelin A."/>
            <person name="Henrissat B."/>
            <person name="Reynolds N.K."/>
            <person name="Benny G.L."/>
            <person name="Smith M.E."/>
            <person name="James T.Y."/>
            <person name="Grigoriev I.V."/>
        </authorList>
    </citation>
    <scope>NUCLEOTIDE SEQUENCE [LARGE SCALE GENOMIC DNA]</scope>
    <source>
        <strain evidence="4">RSA 468</strain>
    </source>
</reference>
<dbReference type="InterPro" id="IPR050300">
    <property type="entry name" value="GDXG_lipolytic_enzyme"/>
</dbReference>
<dbReference type="EMBL" id="ML002322">
    <property type="protein sequence ID" value="RKP38856.1"/>
    <property type="molecule type" value="Genomic_DNA"/>
</dbReference>
<organism evidence="3 4">
    <name type="scientific">Dimargaris cristalligena</name>
    <dbReference type="NCBI Taxonomy" id="215637"/>
    <lineage>
        <taxon>Eukaryota</taxon>
        <taxon>Fungi</taxon>
        <taxon>Fungi incertae sedis</taxon>
        <taxon>Zoopagomycota</taxon>
        <taxon>Kickxellomycotina</taxon>
        <taxon>Dimargaritomycetes</taxon>
        <taxon>Dimargaritales</taxon>
        <taxon>Dimargaritaceae</taxon>
        <taxon>Dimargaris</taxon>
    </lineage>
</organism>
<name>A0A4P9ZYN1_9FUNG</name>
<evidence type="ECO:0000313" key="3">
    <source>
        <dbReference type="EMBL" id="RKP38856.1"/>
    </source>
</evidence>
<dbReference type="STRING" id="215637.A0A4P9ZYN1"/>
<dbReference type="Pfam" id="PF20434">
    <property type="entry name" value="BD-FAE"/>
    <property type="match status" value="1"/>
</dbReference>
<dbReference type="AlphaFoldDB" id="A0A4P9ZYN1"/>
<dbReference type="InterPro" id="IPR029058">
    <property type="entry name" value="AB_hydrolase_fold"/>
</dbReference>